<comment type="similarity">
    <text evidence="2 8">Belongs to the class-D beta-lactamase family.</text>
</comment>
<reference evidence="10 11" key="1">
    <citation type="submission" date="2018-05" db="EMBL/GenBank/DDBJ databases">
        <title>Genomic analysis of Gracilibacillus dipsosauri DD1 reveals novel features of a salt-tolerant amylase.</title>
        <authorList>
            <person name="Deutch C.E."/>
            <person name="Yang S."/>
        </authorList>
    </citation>
    <scope>NUCLEOTIDE SEQUENCE [LARGE SCALE GENOMIC DNA]</scope>
    <source>
        <strain evidence="10 11">DD1</strain>
    </source>
</reference>
<dbReference type="EC" id="3.5.2.6" evidence="3 8"/>
<dbReference type="PROSITE" id="PS00337">
    <property type="entry name" value="BETA_LACTAMASE_D"/>
    <property type="match status" value="1"/>
</dbReference>
<feature type="active site" description="Acyl-ester intermediate" evidence="7">
    <location>
        <position position="75"/>
    </location>
</feature>
<dbReference type="AlphaFoldDB" id="A0A317L3G9"/>
<dbReference type="SUPFAM" id="SSF56601">
    <property type="entry name" value="beta-lactamase/transpeptidase-like"/>
    <property type="match status" value="1"/>
</dbReference>
<dbReference type="PANTHER" id="PTHR30627:SF6">
    <property type="entry name" value="BETA-LACTAMASE YBXI-RELATED"/>
    <property type="match status" value="1"/>
</dbReference>
<dbReference type="GO" id="GO:0005886">
    <property type="term" value="C:plasma membrane"/>
    <property type="evidence" value="ECO:0007669"/>
    <property type="project" value="TreeGrafter"/>
</dbReference>
<evidence type="ECO:0000256" key="6">
    <source>
        <dbReference type="ARBA" id="ARBA00023251"/>
    </source>
</evidence>
<dbReference type="Pfam" id="PF00905">
    <property type="entry name" value="Transpeptidase"/>
    <property type="match status" value="1"/>
</dbReference>
<dbReference type="InterPro" id="IPR002137">
    <property type="entry name" value="Beta-lactam_class-D_AS"/>
</dbReference>
<organism evidence="10 11">
    <name type="scientific">Gracilibacillus dipsosauri</name>
    <dbReference type="NCBI Taxonomy" id="178340"/>
    <lineage>
        <taxon>Bacteria</taxon>
        <taxon>Bacillati</taxon>
        <taxon>Bacillota</taxon>
        <taxon>Bacilli</taxon>
        <taxon>Bacillales</taxon>
        <taxon>Bacillaceae</taxon>
        <taxon>Gracilibacillus</taxon>
    </lineage>
</organism>
<evidence type="ECO:0000256" key="3">
    <source>
        <dbReference type="ARBA" id="ARBA00012865"/>
    </source>
</evidence>
<keyword evidence="4" id="KW-0732">Signal</keyword>
<dbReference type="Gene3D" id="3.40.710.10">
    <property type="entry name" value="DD-peptidase/beta-lactamase superfamily"/>
    <property type="match status" value="1"/>
</dbReference>
<evidence type="ECO:0000313" key="11">
    <source>
        <dbReference type="Proteomes" id="UP000245624"/>
    </source>
</evidence>
<sequence>MRKLRIGLVVLLTLLIVFTVGQMGADAKGNKEKELHGVEKLLNGKDGTIILKNLKKDKTYVYNQERSKEKFTPESTFKVPNALIGLQTSTVRDEYEVKRWDGTIREFEDWNRDHTLASGMRHSVIWYYQHMARDIGKKQMQSYMNLLDYGNQDISGGIDTFWLDSSLKITAREQIDFIEKLVKEQLPFAEKHQKTVKRMMIEDEQDEYTLHGKTGTRLSDLGLGWYIGFIKTTKEKWVFATNIDGTGSEAKNVILAVLKQKDIIRE</sequence>
<dbReference type="NCBIfam" id="NF012161">
    <property type="entry name" value="bla_class_D_main"/>
    <property type="match status" value="1"/>
</dbReference>
<dbReference type="GO" id="GO:0008658">
    <property type="term" value="F:penicillin binding"/>
    <property type="evidence" value="ECO:0007669"/>
    <property type="project" value="InterPro"/>
</dbReference>
<dbReference type="RefSeq" id="WP_109983677.1">
    <property type="nucleotide sequence ID" value="NZ_QGTD01000005.1"/>
</dbReference>
<evidence type="ECO:0000256" key="2">
    <source>
        <dbReference type="ARBA" id="ARBA00007898"/>
    </source>
</evidence>
<keyword evidence="6 8" id="KW-0046">Antibiotic resistance</keyword>
<accession>A0A317L3G9</accession>
<evidence type="ECO:0000256" key="4">
    <source>
        <dbReference type="ARBA" id="ARBA00022729"/>
    </source>
</evidence>
<dbReference type="PANTHER" id="PTHR30627">
    <property type="entry name" value="PEPTIDOGLYCAN D,D-TRANSPEPTIDASE"/>
    <property type="match status" value="1"/>
</dbReference>
<gene>
    <name evidence="10" type="primary">blaOXA</name>
    <name evidence="10" type="ORF">DLJ74_05545</name>
</gene>
<feature type="domain" description="Penicillin-binding protein transpeptidase" evidence="9">
    <location>
        <begin position="59"/>
        <end position="247"/>
    </location>
</feature>
<dbReference type="GO" id="GO:0046677">
    <property type="term" value="P:response to antibiotic"/>
    <property type="evidence" value="ECO:0007669"/>
    <property type="project" value="UniProtKB-UniRule"/>
</dbReference>
<dbReference type="InterPro" id="IPR050515">
    <property type="entry name" value="Beta-lactam/transpept"/>
</dbReference>
<evidence type="ECO:0000256" key="5">
    <source>
        <dbReference type="ARBA" id="ARBA00022801"/>
    </source>
</evidence>
<evidence type="ECO:0000256" key="1">
    <source>
        <dbReference type="ARBA" id="ARBA00001526"/>
    </source>
</evidence>
<protein>
    <recommendedName>
        <fullName evidence="3 8">Beta-lactamase</fullName>
        <ecNumber evidence="3 8">3.5.2.6</ecNumber>
    </recommendedName>
</protein>
<name>A0A317L3G9_9BACI</name>
<dbReference type="OrthoDB" id="9762883at2"/>
<dbReference type="GO" id="GO:0008800">
    <property type="term" value="F:beta-lactamase activity"/>
    <property type="evidence" value="ECO:0007669"/>
    <property type="project" value="UniProtKB-UniRule"/>
</dbReference>
<comment type="catalytic activity">
    <reaction evidence="1 8">
        <text>a beta-lactam + H2O = a substituted beta-amino acid</text>
        <dbReference type="Rhea" id="RHEA:20401"/>
        <dbReference type="ChEBI" id="CHEBI:15377"/>
        <dbReference type="ChEBI" id="CHEBI:35627"/>
        <dbReference type="ChEBI" id="CHEBI:140347"/>
        <dbReference type="EC" id="3.5.2.6"/>
    </reaction>
</comment>
<dbReference type="Proteomes" id="UP000245624">
    <property type="component" value="Unassembled WGS sequence"/>
</dbReference>
<dbReference type="GO" id="GO:0017001">
    <property type="term" value="P:antibiotic catabolic process"/>
    <property type="evidence" value="ECO:0007669"/>
    <property type="project" value="InterPro"/>
</dbReference>
<comment type="caution">
    <text evidence="10">The sequence shown here is derived from an EMBL/GenBank/DDBJ whole genome shotgun (WGS) entry which is preliminary data.</text>
</comment>
<dbReference type="InterPro" id="IPR012338">
    <property type="entry name" value="Beta-lactam/transpept-like"/>
</dbReference>
<feature type="modified residue" description="N6-carboxylysine" evidence="7">
    <location>
        <position position="78"/>
    </location>
</feature>
<dbReference type="EMBL" id="QGTD01000005">
    <property type="protein sequence ID" value="PWU69438.1"/>
    <property type="molecule type" value="Genomic_DNA"/>
</dbReference>
<keyword evidence="5 8" id="KW-0378">Hydrolase</keyword>
<dbReference type="InterPro" id="IPR001460">
    <property type="entry name" value="PCN-bd_Tpept"/>
</dbReference>
<evidence type="ECO:0000256" key="8">
    <source>
        <dbReference type="RuleBase" id="RU361140"/>
    </source>
</evidence>
<keyword evidence="11" id="KW-1185">Reference proteome</keyword>
<dbReference type="GO" id="GO:0071555">
    <property type="term" value="P:cell wall organization"/>
    <property type="evidence" value="ECO:0007669"/>
    <property type="project" value="TreeGrafter"/>
</dbReference>
<evidence type="ECO:0000259" key="9">
    <source>
        <dbReference type="Pfam" id="PF00905"/>
    </source>
</evidence>
<proteinExistence type="inferred from homology"/>
<evidence type="ECO:0000256" key="7">
    <source>
        <dbReference type="PIRSR" id="PIRSR602137-50"/>
    </source>
</evidence>
<evidence type="ECO:0000313" key="10">
    <source>
        <dbReference type="EMBL" id="PWU69438.1"/>
    </source>
</evidence>